<dbReference type="PRINTS" id="PR00625">
    <property type="entry name" value="JDOMAIN"/>
</dbReference>
<dbReference type="SUPFAM" id="SSF46565">
    <property type="entry name" value="Chaperone J-domain"/>
    <property type="match status" value="1"/>
</dbReference>
<protein>
    <recommendedName>
        <fullName evidence="2">J domain-containing protein</fullName>
    </recommendedName>
</protein>
<dbReference type="PANTHER" id="PTHR44144">
    <property type="entry name" value="DNAJ HOMOLOG SUBFAMILY C MEMBER 9"/>
    <property type="match status" value="1"/>
</dbReference>
<dbReference type="RefSeq" id="XP_007674507.1">
    <property type="nucleotide sequence ID" value="XM_007676317.1"/>
</dbReference>
<dbReference type="InterPro" id="IPR001623">
    <property type="entry name" value="DnaJ_domain"/>
</dbReference>
<proteinExistence type="predicted"/>
<dbReference type="PROSITE" id="PS00636">
    <property type="entry name" value="DNAJ_1"/>
    <property type="match status" value="1"/>
</dbReference>
<evidence type="ECO:0000256" key="1">
    <source>
        <dbReference type="SAM" id="MobiDB-lite"/>
    </source>
</evidence>
<keyword evidence="4" id="KW-1185">Reference proteome</keyword>
<dbReference type="InterPro" id="IPR052594">
    <property type="entry name" value="J_domain-containing_protein"/>
</dbReference>
<dbReference type="Gene3D" id="1.10.287.110">
    <property type="entry name" value="DnaJ domain"/>
    <property type="match status" value="1"/>
</dbReference>
<feature type="region of interest" description="Disordered" evidence="1">
    <location>
        <begin position="189"/>
        <end position="243"/>
    </location>
</feature>
<dbReference type="FunFam" id="1.10.287.110:FF:000110">
    <property type="entry name" value="DnaJ domain protein (AFU_orthologue AFUA_2G13210)"/>
    <property type="match status" value="1"/>
</dbReference>
<organism evidence="3 4">
    <name type="scientific">Baudoinia panamericana (strain UAMH 10762)</name>
    <name type="common">Angels' share fungus</name>
    <name type="synonym">Baudoinia compniacensis (strain UAMH 10762)</name>
    <dbReference type="NCBI Taxonomy" id="717646"/>
    <lineage>
        <taxon>Eukaryota</taxon>
        <taxon>Fungi</taxon>
        <taxon>Dikarya</taxon>
        <taxon>Ascomycota</taxon>
        <taxon>Pezizomycotina</taxon>
        <taxon>Dothideomycetes</taxon>
        <taxon>Dothideomycetidae</taxon>
        <taxon>Mycosphaerellales</taxon>
        <taxon>Teratosphaeriaceae</taxon>
        <taxon>Baudoinia</taxon>
    </lineage>
</organism>
<dbReference type="Pfam" id="PF00226">
    <property type="entry name" value="DnaJ"/>
    <property type="match status" value="1"/>
</dbReference>
<reference evidence="3 4" key="1">
    <citation type="journal article" date="2012" name="PLoS Pathog.">
        <title>Diverse lifestyles and strategies of plant pathogenesis encoded in the genomes of eighteen Dothideomycetes fungi.</title>
        <authorList>
            <person name="Ohm R.A."/>
            <person name="Feau N."/>
            <person name="Henrissat B."/>
            <person name="Schoch C.L."/>
            <person name="Horwitz B.A."/>
            <person name="Barry K.W."/>
            <person name="Condon B.J."/>
            <person name="Copeland A.C."/>
            <person name="Dhillon B."/>
            <person name="Glaser F."/>
            <person name="Hesse C.N."/>
            <person name="Kosti I."/>
            <person name="LaButti K."/>
            <person name="Lindquist E.A."/>
            <person name="Lucas S."/>
            <person name="Salamov A.A."/>
            <person name="Bradshaw R.E."/>
            <person name="Ciuffetti L."/>
            <person name="Hamelin R.C."/>
            <person name="Kema G.H.J."/>
            <person name="Lawrence C."/>
            <person name="Scott J.A."/>
            <person name="Spatafora J.W."/>
            <person name="Turgeon B.G."/>
            <person name="de Wit P.J.G.M."/>
            <person name="Zhong S."/>
            <person name="Goodwin S.B."/>
            <person name="Grigoriev I.V."/>
        </authorList>
    </citation>
    <scope>NUCLEOTIDE SEQUENCE [LARGE SCALE GENOMIC DNA]</scope>
    <source>
        <strain evidence="3 4">UAMH 10762</strain>
    </source>
</reference>
<dbReference type="HOGENOM" id="CLU_055868_0_1_1"/>
<feature type="domain" description="J" evidence="2">
    <location>
        <begin position="23"/>
        <end position="90"/>
    </location>
</feature>
<dbReference type="InterPro" id="IPR056453">
    <property type="entry name" value="HTH_DNAJC9"/>
</dbReference>
<gene>
    <name evidence="3" type="ORF">BAUCODRAFT_32535</name>
</gene>
<dbReference type="AlphaFoldDB" id="M2N3F9"/>
<dbReference type="PROSITE" id="PS50076">
    <property type="entry name" value="DNAJ_2"/>
    <property type="match status" value="1"/>
</dbReference>
<sequence>MPSRTTRDEQDLDDPNESPPEINPYTVLSIPQNADADQIKSAYRRAALRYHPDKAPPADKEEAHTKFQEIAFAYAILSDERRRKRYDTTGNTSETLDLEDDDFNWTDFYREQFANVVTEDSINKFANEYKGSEEERQHVLKAYGNRKGAMASIYQEIMLSDMLDDEERFRAIIDRAIEDGEVEAYKKYTDETEKARAKRMEQARKKKERDAKEAQKAIEESTDPKKKGRKGDGGMGDLAALIQQRQKGRAANFLDGLEAKYAGDAGGKGKKSAKRAAAMDEPPEEAFARNRKAGKGEEAVTTADSRQSKRSKKV</sequence>
<dbReference type="GO" id="GO:0005634">
    <property type="term" value="C:nucleus"/>
    <property type="evidence" value="ECO:0007669"/>
    <property type="project" value="TreeGrafter"/>
</dbReference>
<dbReference type="SMART" id="SM00271">
    <property type="entry name" value="DnaJ"/>
    <property type="match status" value="1"/>
</dbReference>
<dbReference type="CDD" id="cd06257">
    <property type="entry name" value="DnaJ"/>
    <property type="match status" value="1"/>
</dbReference>
<dbReference type="InterPro" id="IPR036869">
    <property type="entry name" value="J_dom_sf"/>
</dbReference>
<dbReference type="PANTHER" id="PTHR44144:SF1">
    <property type="entry name" value="DNAJ HOMOLOG SUBFAMILY C MEMBER 9"/>
    <property type="match status" value="1"/>
</dbReference>
<evidence type="ECO:0000313" key="4">
    <source>
        <dbReference type="Proteomes" id="UP000011761"/>
    </source>
</evidence>
<dbReference type="KEGG" id="bcom:BAUCODRAFT_32535"/>
<dbReference type="EMBL" id="KB445553">
    <property type="protein sequence ID" value="EMC98488.1"/>
    <property type="molecule type" value="Genomic_DNA"/>
</dbReference>
<evidence type="ECO:0000259" key="2">
    <source>
        <dbReference type="PROSITE" id="PS50076"/>
    </source>
</evidence>
<dbReference type="GeneID" id="19111806"/>
<evidence type="ECO:0000313" key="3">
    <source>
        <dbReference type="EMBL" id="EMC98488.1"/>
    </source>
</evidence>
<dbReference type="OrthoDB" id="110024at2759"/>
<dbReference type="InterPro" id="IPR018253">
    <property type="entry name" value="DnaJ_domain_CS"/>
</dbReference>
<name>M2N3F9_BAUPA</name>
<dbReference type="GO" id="GO:0005737">
    <property type="term" value="C:cytoplasm"/>
    <property type="evidence" value="ECO:0007669"/>
    <property type="project" value="TreeGrafter"/>
</dbReference>
<feature type="compositionally biased region" description="Basic and acidic residues" evidence="1">
    <location>
        <begin position="189"/>
        <end position="225"/>
    </location>
</feature>
<accession>M2N3F9</accession>
<dbReference type="GO" id="GO:0042393">
    <property type="term" value="F:histone binding"/>
    <property type="evidence" value="ECO:0007669"/>
    <property type="project" value="EnsemblFungi"/>
</dbReference>
<dbReference type="Pfam" id="PF23302">
    <property type="entry name" value="HTH_DNAJC9"/>
    <property type="match status" value="1"/>
</dbReference>
<dbReference type="eggNOG" id="KOG0719">
    <property type="taxonomic scope" value="Eukaryota"/>
</dbReference>
<feature type="region of interest" description="Disordered" evidence="1">
    <location>
        <begin position="260"/>
        <end position="314"/>
    </location>
</feature>
<dbReference type="GO" id="GO:0031072">
    <property type="term" value="F:heat shock protein binding"/>
    <property type="evidence" value="ECO:0007669"/>
    <property type="project" value="TreeGrafter"/>
</dbReference>
<dbReference type="OMA" id="WLDLWSK"/>
<feature type="region of interest" description="Disordered" evidence="1">
    <location>
        <begin position="1"/>
        <end position="34"/>
    </location>
</feature>
<dbReference type="Proteomes" id="UP000011761">
    <property type="component" value="Unassembled WGS sequence"/>
</dbReference>